<keyword evidence="5" id="KW-1185">Reference proteome</keyword>
<dbReference type="GO" id="GO:0003755">
    <property type="term" value="F:peptidyl-prolyl cis-trans isomerase activity"/>
    <property type="evidence" value="ECO:0007669"/>
    <property type="project" value="UniProtKB-KW"/>
</dbReference>
<dbReference type="RefSeq" id="WP_094968368.1">
    <property type="nucleotide sequence ID" value="NZ_NGJN01000004.1"/>
</dbReference>
<dbReference type="SUPFAM" id="SSF54534">
    <property type="entry name" value="FKBP-like"/>
    <property type="match status" value="1"/>
</dbReference>
<keyword evidence="2" id="KW-0732">Signal</keyword>
<dbReference type="Pfam" id="PF13616">
    <property type="entry name" value="Rotamase_3"/>
    <property type="match status" value="1"/>
</dbReference>
<evidence type="ECO:0000313" key="5">
    <source>
        <dbReference type="Proteomes" id="UP000216840"/>
    </source>
</evidence>
<proteinExistence type="predicted"/>
<evidence type="ECO:0000259" key="3">
    <source>
        <dbReference type="PROSITE" id="PS50198"/>
    </source>
</evidence>
<keyword evidence="1" id="KW-0697">Rotamase</keyword>
<feature type="chain" id="PRO_5012447415" description="PpiC domain-containing protein" evidence="2">
    <location>
        <begin position="18"/>
        <end position="208"/>
    </location>
</feature>
<dbReference type="InterPro" id="IPR000297">
    <property type="entry name" value="PPIase_PpiC"/>
</dbReference>
<evidence type="ECO:0000256" key="2">
    <source>
        <dbReference type="SAM" id="SignalP"/>
    </source>
</evidence>
<evidence type="ECO:0000256" key="1">
    <source>
        <dbReference type="PROSITE-ProRule" id="PRU00278"/>
    </source>
</evidence>
<name>A0A265UTN9_9FLAO</name>
<organism evidence="4 5">
    <name type="scientific">Winogradskyella aurantia</name>
    <dbReference type="NCBI Taxonomy" id="1915063"/>
    <lineage>
        <taxon>Bacteria</taxon>
        <taxon>Pseudomonadati</taxon>
        <taxon>Bacteroidota</taxon>
        <taxon>Flavobacteriia</taxon>
        <taxon>Flavobacteriales</taxon>
        <taxon>Flavobacteriaceae</taxon>
        <taxon>Winogradskyella</taxon>
    </lineage>
</organism>
<dbReference type="Gene3D" id="3.10.50.40">
    <property type="match status" value="1"/>
</dbReference>
<gene>
    <name evidence="4" type="ORF">CA834_09025</name>
</gene>
<dbReference type="PROSITE" id="PS50198">
    <property type="entry name" value="PPIC_PPIASE_2"/>
    <property type="match status" value="1"/>
</dbReference>
<evidence type="ECO:0000313" key="4">
    <source>
        <dbReference type="EMBL" id="OZV68602.1"/>
    </source>
</evidence>
<accession>A0A265UTN9</accession>
<sequence length="208" mass="23953">MKLFSFAIFLISFLSFSQNDIDTELDSINTIQDYKEYVDSGKNIDGKLVTFNKEKHKTTLANDLFKLSKGGKKVVESNYKTVYYKIIDKSGVVHNRVSCIFFDGSKMPLENINAQRALIIKKYKEGFNFKTLAKYYSMDLNAQKGGDLGWFPNGVMHPEFEQSIKAHNVDDIFTLDIPEKGWYYVILKTHKPQTIEELTVLKFSKSKT</sequence>
<dbReference type="InterPro" id="IPR046357">
    <property type="entry name" value="PPIase_dom_sf"/>
</dbReference>
<keyword evidence="1" id="KW-0413">Isomerase</keyword>
<dbReference type="OrthoDB" id="1348210at2"/>
<feature type="domain" description="PpiC" evidence="3">
    <location>
        <begin position="100"/>
        <end position="190"/>
    </location>
</feature>
<dbReference type="Proteomes" id="UP000216840">
    <property type="component" value="Unassembled WGS sequence"/>
</dbReference>
<reference evidence="4 5" key="1">
    <citation type="submission" date="2017-05" db="EMBL/GenBank/DDBJ databases">
        <title>The draft genome sequence of Idiomarina salinarum WNB302.</title>
        <authorList>
            <person name="Sun Y."/>
            <person name="Chen B."/>
            <person name="Du Z."/>
        </authorList>
    </citation>
    <scope>NUCLEOTIDE SEQUENCE [LARGE SCALE GENOMIC DNA]</scope>
    <source>
        <strain evidence="4 5">WNB302</strain>
    </source>
</reference>
<comment type="caution">
    <text evidence="4">The sequence shown here is derived from an EMBL/GenBank/DDBJ whole genome shotgun (WGS) entry which is preliminary data.</text>
</comment>
<dbReference type="AlphaFoldDB" id="A0A265UTN9"/>
<dbReference type="EMBL" id="NGJN01000004">
    <property type="protein sequence ID" value="OZV68602.1"/>
    <property type="molecule type" value="Genomic_DNA"/>
</dbReference>
<protein>
    <recommendedName>
        <fullName evidence="3">PpiC domain-containing protein</fullName>
    </recommendedName>
</protein>
<feature type="signal peptide" evidence="2">
    <location>
        <begin position="1"/>
        <end position="17"/>
    </location>
</feature>